<evidence type="ECO:0000256" key="1">
    <source>
        <dbReference type="SAM" id="MobiDB-lite"/>
    </source>
</evidence>
<dbReference type="EMBL" id="JAFKCZ010000017">
    <property type="protein sequence ID" value="MBN7798651.1"/>
    <property type="molecule type" value="Genomic_DNA"/>
</dbReference>
<dbReference type="AlphaFoldDB" id="A0A939DI90"/>
<dbReference type="InterPro" id="IPR004843">
    <property type="entry name" value="Calcineurin-like_PHP"/>
</dbReference>
<dbReference type="GO" id="GO:0016787">
    <property type="term" value="F:hydrolase activity"/>
    <property type="evidence" value="ECO:0007669"/>
    <property type="project" value="InterPro"/>
</dbReference>
<proteinExistence type="predicted"/>
<evidence type="ECO:0000313" key="3">
    <source>
        <dbReference type="EMBL" id="MBN7798651.1"/>
    </source>
</evidence>
<dbReference type="Pfam" id="PF00149">
    <property type="entry name" value="Metallophos"/>
    <property type="match status" value="1"/>
</dbReference>
<feature type="domain" description="Calcineurin-like phosphoesterase" evidence="2">
    <location>
        <begin position="87"/>
        <end position="274"/>
    </location>
</feature>
<organism evidence="3 4">
    <name type="scientific">Parahaliea mediterranea</name>
    <dbReference type="NCBI Taxonomy" id="651086"/>
    <lineage>
        <taxon>Bacteria</taxon>
        <taxon>Pseudomonadati</taxon>
        <taxon>Pseudomonadota</taxon>
        <taxon>Gammaproteobacteria</taxon>
        <taxon>Cellvibrionales</taxon>
        <taxon>Halieaceae</taxon>
        <taxon>Parahaliea</taxon>
    </lineage>
</organism>
<name>A0A939DI90_9GAMM</name>
<reference evidence="3" key="1">
    <citation type="submission" date="2021-02" db="EMBL/GenBank/DDBJ databases">
        <title>PHA producing bacteria isolated from coastal sediment in Guangdong, Shenzhen.</title>
        <authorList>
            <person name="Zheng W."/>
            <person name="Yu S."/>
            <person name="Huang Y."/>
        </authorList>
    </citation>
    <scope>NUCLEOTIDE SEQUENCE</scope>
    <source>
        <strain evidence="3">TN14-10</strain>
    </source>
</reference>
<feature type="region of interest" description="Disordered" evidence="1">
    <location>
        <begin position="1"/>
        <end position="84"/>
    </location>
</feature>
<evidence type="ECO:0000259" key="2">
    <source>
        <dbReference type="Pfam" id="PF00149"/>
    </source>
</evidence>
<gene>
    <name evidence="3" type="ORF">JYP50_18765</name>
</gene>
<sequence>MTASLLSACGSDSGDGDNAAGQNQAFGLPGQENVDATVDSQPKTDPAGETGVGPNRSPNGSNDRFDSFTIGLLPDTQGGTDAQGQAHVSIHPMDEVLKHQRAAGADMVIALGDLTDKGSTLEFAEWRSVADRYAAQGVEFLPVMGNHETSYAYTVEWVENMRDFIPEDAVHMPGYEWVNYYVIRENVLIVGLAYYNLPIAFEWIKQVVYEHEEDIDHIVVASHDGLIGAKYGQTREQIVDGTKDDDWVYQVQPQIREFFADYDVIYVQGHEHQYQRSLISAKTTLTTYPSSSTPTGGNYRMDVYTQIMAGNASYKGYEFRYGERDLVQMIVSQKNATLDKGSSHFDVNSSLLRFNGPRVDYAAYFAEHTARSNAPEEDFEADWKLMDRFSRTTDRCETVVYPDSIPADTRPVMVLQPEYLSNVCIGPDKSEARLLGGLNRTFNRTDTRTRDMGYTPGFSRAETLNDLVRLAYQWIFQYHESWTPNLNGNNRVIPDVDAQEMIIPETTIDLKEHVTLSWLPEDRDTESEILIVSGTQNQTGVYQDDYGVMKDIEAETGLAGSSASGEAKPPVTLPDYATRSWDISDAVADPYAVQFTYGGRSLRRDATLAVYLDRWRAVAPADCVVQSAWDDSYIDNAPERAEGCEAYPMVGFDAEHGKRWWAILQQDAQLALVRERNLR</sequence>
<accession>A0A939DI90</accession>
<dbReference type="Proteomes" id="UP000664303">
    <property type="component" value="Unassembled WGS sequence"/>
</dbReference>
<evidence type="ECO:0000313" key="4">
    <source>
        <dbReference type="Proteomes" id="UP000664303"/>
    </source>
</evidence>
<keyword evidence="4" id="KW-1185">Reference proteome</keyword>
<comment type="caution">
    <text evidence="3">The sequence shown here is derived from an EMBL/GenBank/DDBJ whole genome shotgun (WGS) entry which is preliminary data.</text>
</comment>
<dbReference type="Gene3D" id="3.60.21.10">
    <property type="match status" value="1"/>
</dbReference>
<dbReference type="CDD" id="cd00838">
    <property type="entry name" value="MPP_superfamily"/>
    <property type="match status" value="1"/>
</dbReference>
<dbReference type="InterPro" id="IPR029052">
    <property type="entry name" value="Metallo-depent_PP-like"/>
</dbReference>
<protein>
    <submittedName>
        <fullName evidence="3">Metallophosphoesterase</fullName>
    </submittedName>
</protein>
<dbReference type="SUPFAM" id="SSF56300">
    <property type="entry name" value="Metallo-dependent phosphatases"/>
    <property type="match status" value="1"/>
</dbReference>
<feature type="compositionally biased region" description="Low complexity" evidence="1">
    <location>
        <begin position="1"/>
        <end position="21"/>
    </location>
</feature>